<evidence type="ECO:0000313" key="7">
    <source>
        <dbReference type="Proteomes" id="UP000019132"/>
    </source>
</evidence>
<reference evidence="7" key="2">
    <citation type="submission" date="2010-04" db="EMBL/GenBank/DDBJ databases">
        <authorList>
            <person name="Buell R."/>
            <person name="Hamilton J."/>
            <person name="Hostetler J."/>
        </authorList>
    </citation>
    <scope>NUCLEOTIDE SEQUENCE [LARGE SCALE GENOMIC DNA]</scope>
    <source>
        <strain evidence="7">DAOM:BR144</strain>
    </source>
</reference>
<dbReference type="OMA" id="THIVFPY"/>
<evidence type="ECO:0000256" key="1">
    <source>
        <dbReference type="ARBA" id="ARBA00005436"/>
    </source>
</evidence>
<dbReference type="VEuPathDB" id="FungiDB:PYU1_G013145"/>
<dbReference type="PANTHER" id="PTHR21141:SF5">
    <property type="entry name" value="LARGE RIBOSOMAL SUBUNIT PROTEIN P2"/>
    <property type="match status" value="1"/>
</dbReference>
<evidence type="ECO:0000313" key="6">
    <source>
        <dbReference type="EnsemblProtists" id="PYU1_T013172"/>
    </source>
</evidence>
<sequence length="112" mass="11050">MRHVAAFLLLVLGGNTTPSAADIEKVISSFGGEVDSAKVELLLKELEGKDINEVIAAGKAKLATVSVGSGSASAGAAAAGGAAAAPVVEEKEEEEEADLGAGMDMFGGGADY</sequence>
<dbReference type="STRING" id="431595.K3X7H3"/>
<comment type="similarity">
    <text evidence="1">Belongs to the eukaryotic ribosomal protein P1/P2 family.</text>
</comment>
<feature type="signal peptide" evidence="5">
    <location>
        <begin position="1"/>
        <end position="21"/>
    </location>
</feature>
<feature type="region of interest" description="Disordered" evidence="4">
    <location>
        <begin position="82"/>
        <end position="112"/>
    </location>
</feature>
<evidence type="ECO:0000256" key="3">
    <source>
        <dbReference type="ARBA" id="ARBA00023274"/>
    </source>
</evidence>
<dbReference type="EMBL" id="GL376577">
    <property type="status" value="NOT_ANNOTATED_CDS"/>
    <property type="molecule type" value="Genomic_DNA"/>
</dbReference>
<dbReference type="Proteomes" id="UP000019132">
    <property type="component" value="Unassembled WGS sequence"/>
</dbReference>
<keyword evidence="3" id="KW-0687">Ribonucleoprotein</keyword>
<keyword evidence="7" id="KW-1185">Reference proteome</keyword>
<dbReference type="AlphaFoldDB" id="K3X7H3"/>
<dbReference type="Gene3D" id="1.10.10.1410">
    <property type="match status" value="1"/>
</dbReference>
<evidence type="ECO:0000256" key="4">
    <source>
        <dbReference type="SAM" id="MobiDB-lite"/>
    </source>
</evidence>
<dbReference type="Pfam" id="PF00428">
    <property type="entry name" value="Ribosomal_60s"/>
    <property type="match status" value="1"/>
</dbReference>
<dbReference type="eggNOG" id="KOG3449">
    <property type="taxonomic scope" value="Eukaryota"/>
</dbReference>
<name>K3X7H3_GLOUD</name>
<reference evidence="6" key="3">
    <citation type="submission" date="2015-02" db="UniProtKB">
        <authorList>
            <consortium name="EnsemblProtists"/>
        </authorList>
    </citation>
    <scope>IDENTIFICATION</scope>
    <source>
        <strain evidence="6">DAOM BR144</strain>
    </source>
</reference>
<dbReference type="GO" id="GO:0002182">
    <property type="term" value="P:cytoplasmic translational elongation"/>
    <property type="evidence" value="ECO:0007669"/>
    <property type="project" value="InterPro"/>
</dbReference>
<dbReference type="FunFam" id="1.10.10.1410:FF:000002">
    <property type="entry name" value="60S acidic ribosomal protein P2"/>
    <property type="match status" value="1"/>
</dbReference>
<evidence type="ECO:0000256" key="2">
    <source>
        <dbReference type="ARBA" id="ARBA00022980"/>
    </source>
</evidence>
<dbReference type="FunCoup" id="K3X7H3">
    <property type="interactions" value="206"/>
</dbReference>
<dbReference type="HOGENOM" id="CLU_114656_0_2_1"/>
<keyword evidence="2" id="KW-0689">Ribosomal protein</keyword>
<dbReference type="EnsemblProtists" id="PYU1_T013172">
    <property type="protein sequence ID" value="PYU1_T013172"/>
    <property type="gene ID" value="PYU1_G013145"/>
</dbReference>
<dbReference type="HAMAP" id="MF_01478">
    <property type="entry name" value="Ribosomal_L12_arch"/>
    <property type="match status" value="1"/>
</dbReference>
<dbReference type="InterPro" id="IPR027534">
    <property type="entry name" value="Ribosomal_P1/P2"/>
</dbReference>
<feature type="chain" id="PRO_5003868457" evidence="5">
    <location>
        <begin position="22"/>
        <end position="112"/>
    </location>
</feature>
<dbReference type="InterPro" id="IPR038716">
    <property type="entry name" value="P1/P2_N_sf"/>
</dbReference>
<organism evidence="6 7">
    <name type="scientific">Globisporangium ultimum (strain ATCC 200006 / CBS 805.95 / DAOM BR144)</name>
    <name type="common">Pythium ultimum</name>
    <dbReference type="NCBI Taxonomy" id="431595"/>
    <lineage>
        <taxon>Eukaryota</taxon>
        <taxon>Sar</taxon>
        <taxon>Stramenopiles</taxon>
        <taxon>Oomycota</taxon>
        <taxon>Peronosporomycetes</taxon>
        <taxon>Pythiales</taxon>
        <taxon>Pythiaceae</taxon>
        <taxon>Globisporangium</taxon>
    </lineage>
</organism>
<keyword evidence="5" id="KW-0732">Signal</keyword>
<dbReference type="GO" id="GO:0022625">
    <property type="term" value="C:cytosolic large ribosomal subunit"/>
    <property type="evidence" value="ECO:0007669"/>
    <property type="project" value="InterPro"/>
</dbReference>
<evidence type="ECO:0000256" key="5">
    <source>
        <dbReference type="SAM" id="SignalP"/>
    </source>
</evidence>
<accession>K3X7H3</accession>
<dbReference type="InterPro" id="IPR044076">
    <property type="entry name" value="Ribosomal_P2"/>
</dbReference>
<proteinExistence type="inferred from homology"/>
<protein>
    <submittedName>
        <fullName evidence="6">Uncharacterized protein</fullName>
    </submittedName>
</protein>
<dbReference type="PANTHER" id="PTHR21141">
    <property type="entry name" value="60S ACIDIC RIBOSOMAL PROTEIN FAMILY MEMBER"/>
    <property type="match status" value="1"/>
</dbReference>
<dbReference type="GO" id="GO:0003735">
    <property type="term" value="F:structural constituent of ribosome"/>
    <property type="evidence" value="ECO:0007669"/>
    <property type="project" value="InterPro"/>
</dbReference>
<dbReference type="InParanoid" id="K3X7H3"/>
<reference evidence="7" key="1">
    <citation type="journal article" date="2010" name="Genome Biol.">
        <title>Genome sequence of the necrotrophic plant pathogen Pythium ultimum reveals original pathogenicity mechanisms and effector repertoire.</title>
        <authorList>
            <person name="Levesque C.A."/>
            <person name="Brouwer H."/>
            <person name="Cano L."/>
            <person name="Hamilton J.P."/>
            <person name="Holt C."/>
            <person name="Huitema E."/>
            <person name="Raffaele S."/>
            <person name="Robideau G.P."/>
            <person name="Thines M."/>
            <person name="Win J."/>
            <person name="Zerillo M.M."/>
            <person name="Beakes G.W."/>
            <person name="Boore J.L."/>
            <person name="Busam D."/>
            <person name="Dumas B."/>
            <person name="Ferriera S."/>
            <person name="Fuerstenberg S.I."/>
            <person name="Gachon C.M."/>
            <person name="Gaulin E."/>
            <person name="Govers F."/>
            <person name="Grenville-Briggs L."/>
            <person name="Horner N."/>
            <person name="Hostetler J."/>
            <person name="Jiang R.H."/>
            <person name="Johnson J."/>
            <person name="Krajaejun T."/>
            <person name="Lin H."/>
            <person name="Meijer H.J."/>
            <person name="Moore B."/>
            <person name="Morris P."/>
            <person name="Phuntmart V."/>
            <person name="Puiu D."/>
            <person name="Shetty J."/>
            <person name="Stajich J.E."/>
            <person name="Tripathy S."/>
            <person name="Wawra S."/>
            <person name="van West P."/>
            <person name="Whitty B.R."/>
            <person name="Coutinho P.M."/>
            <person name="Henrissat B."/>
            <person name="Martin F."/>
            <person name="Thomas P.D."/>
            <person name="Tyler B.M."/>
            <person name="De Vries R.P."/>
            <person name="Kamoun S."/>
            <person name="Yandell M."/>
            <person name="Tisserat N."/>
            <person name="Buell C.R."/>
        </authorList>
    </citation>
    <scope>NUCLEOTIDE SEQUENCE</scope>
    <source>
        <strain evidence="7">DAOM:BR144</strain>
    </source>
</reference>
<dbReference type="CDD" id="cd05833">
    <property type="entry name" value="Ribosomal_P2"/>
    <property type="match status" value="1"/>
</dbReference>